<organism evidence="4 5">
    <name type="scientific">Dethiosulfatibacter aminovorans DSM 17477</name>
    <dbReference type="NCBI Taxonomy" id="1121476"/>
    <lineage>
        <taxon>Bacteria</taxon>
        <taxon>Bacillati</taxon>
        <taxon>Bacillota</taxon>
        <taxon>Tissierellia</taxon>
        <taxon>Dethiosulfatibacter</taxon>
    </lineage>
</organism>
<dbReference type="InterPro" id="IPR024654">
    <property type="entry name" value="Calcineurin-like_PHP_lpxH"/>
</dbReference>
<protein>
    <recommendedName>
        <fullName evidence="2">Phosphoesterase</fullName>
        <ecNumber evidence="2">3.1.4.-</ecNumber>
    </recommendedName>
</protein>
<dbReference type="EC" id="3.1.4.-" evidence="2"/>
<dbReference type="NCBIfam" id="TIGR00040">
    <property type="entry name" value="yfcE"/>
    <property type="match status" value="1"/>
</dbReference>
<feature type="domain" description="Calcineurin-like phosphoesterase" evidence="3">
    <location>
        <begin position="1"/>
        <end position="148"/>
    </location>
</feature>
<evidence type="ECO:0000259" key="3">
    <source>
        <dbReference type="Pfam" id="PF12850"/>
    </source>
</evidence>
<evidence type="ECO:0000313" key="4">
    <source>
        <dbReference type="EMBL" id="SHJ02207.1"/>
    </source>
</evidence>
<dbReference type="RefSeq" id="WP_073049030.1">
    <property type="nucleotide sequence ID" value="NZ_FQZL01000009.1"/>
</dbReference>
<dbReference type="Gene3D" id="3.60.21.10">
    <property type="match status" value="1"/>
</dbReference>
<dbReference type="EMBL" id="FQZL01000009">
    <property type="protein sequence ID" value="SHJ02207.1"/>
    <property type="molecule type" value="Genomic_DNA"/>
</dbReference>
<dbReference type="InterPro" id="IPR000979">
    <property type="entry name" value="Phosphodiesterase_MJ0936/Vps29"/>
</dbReference>
<dbReference type="AlphaFoldDB" id="A0A1M6FX07"/>
<comment type="cofactor">
    <cofactor evidence="2">
        <name>a divalent metal cation</name>
        <dbReference type="ChEBI" id="CHEBI:60240"/>
    </cofactor>
</comment>
<name>A0A1M6FX07_9FIRM</name>
<dbReference type="Pfam" id="PF12850">
    <property type="entry name" value="Metallophos_2"/>
    <property type="match status" value="1"/>
</dbReference>
<dbReference type="SUPFAM" id="SSF56300">
    <property type="entry name" value="Metallo-dependent phosphatases"/>
    <property type="match status" value="1"/>
</dbReference>
<dbReference type="PANTHER" id="PTHR11124">
    <property type="entry name" value="VACUOLAR SORTING PROTEIN VPS29"/>
    <property type="match status" value="1"/>
</dbReference>
<comment type="similarity">
    <text evidence="1 2">Belongs to the metallophosphoesterase superfamily. YfcE family.</text>
</comment>
<proteinExistence type="inferred from homology"/>
<dbReference type="GO" id="GO:0016787">
    <property type="term" value="F:hydrolase activity"/>
    <property type="evidence" value="ECO:0007669"/>
    <property type="project" value="UniProtKB-UniRule"/>
</dbReference>
<gene>
    <name evidence="4" type="ORF">SAMN02745751_01571</name>
</gene>
<keyword evidence="5" id="KW-1185">Reference proteome</keyword>
<dbReference type="InterPro" id="IPR029052">
    <property type="entry name" value="Metallo-depent_PP-like"/>
</dbReference>
<reference evidence="4 5" key="1">
    <citation type="submission" date="2016-11" db="EMBL/GenBank/DDBJ databases">
        <authorList>
            <person name="Jaros S."/>
            <person name="Januszkiewicz K."/>
            <person name="Wedrychowicz H."/>
        </authorList>
    </citation>
    <scope>NUCLEOTIDE SEQUENCE [LARGE SCALE GENOMIC DNA]</scope>
    <source>
        <strain evidence="4 5">DSM 17477</strain>
    </source>
</reference>
<evidence type="ECO:0000313" key="5">
    <source>
        <dbReference type="Proteomes" id="UP000184052"/>
    </source>
</evidence>
<dbReference type="STRING" id="1121476.SAMN02745751_01571"/>
<keyword evidence="2" id="KW-0479">Metal-binding</keyword>
<accession>A0A1M6FX07</accession>
<dbReference type="Proteomes" id="UP000184052">
    <property type="component" value="Unassembled WGS sequence"/>
</dbReference>
<dbReference type="GO" id="GO:0046872">
    <property type="term" value="F:metal ion binding"/>
    <property type="evidence" value="ECO:0007669"/>
    <property type="project" value="UniProtKB-KW"/>
</dbReference>
<evidence type="ECO:0000256" key="2">
    <source>
        <dbReference type="RuleBase" id="RU362039"/>
    </source>
</evidence>
<dbReference type="OrthoDB" id="9800565at2"/>
<evidence type="ECO:0000256" key="1">
    <source>
        <dbReference type="ARBA" id="ARBA00008950"/>
    </source>
</evidence>
<sequence>MKIIVVSDTHFRTQQIIERLEIIEDIDMIIHLGDIMSDGRKIGDALGVKTLSVKGNCDFGLEEEPFEKIVEVENIKILFTHGHRYKVKQSIDRYFYRAKEVEANIALYGHTHLPVNRWIEDVLMFNPGSAALPKEDQKPSFGILNIVDNKVESSIITY</sequence>